<comment type="function">
    <text evidence="8">Participates actively in the response to hyperosmotic and heat shock by preventing the aggregation of stress-denatured proteins and by disaggregating proteins, also in an autonomous, DnaK-independent fashion. Unfolded proteins bind initially to DnaJ; upon interaction with the DnaJ-bound protein, DnaK hydrolyzes its bound ATP, resulting in the formation of a stable complex. GrpE releases ADP from DnaK; ATP binding to DnaK triggers the release of the substrate protein, thus completing the reaction cycle. Several rounds of ATP-dependent interactions between DnaJ, DnaK and GrpE are required for fully efficient folding. Also involved, together with DnaK and GrpE, in the DNA replication of plasmids through activation of initiation proteins.</text>
</comment>
<dbReference type="InterPro" id="IPR036410">
    <property type="entry name" value="HSP_DnaJ_Cys-rich_dom_sf"/>
</dbReference>
<feature type="zinc finger region" description="CR-type" evidence="9">
    <location>
        <begin position="160"/>
        <end position="242"/>
    </location>
</feature>
<keyword evidence="2 8" id="KW-0677">Repeat</keyword>
<dbReference type="Proteomes" id="UP000178404">
    <property type="component" value="Unassembled WGS sequence"/>
</dbReference>
<dbReference type="InterPro" id="IPR001623">
    <property type="entry name" value="DnaJ_domain"/>
</dbReference>
<evidence type="ECO:0000256" key="1">
    <source>
        <dbReference type="ARBA" id="ARBA00022723"/>
    </source>
</evidence>
<dbReference type="FunFam" id="2.10.230.10:FF:000002">
    <property type="entry name" value="Molecular chaperone DnaJ"/>
    <property type="match status" value="1"/>
</dbReference>
<feature type="binding site" evidence="8">
    <location>
        <position position="173"/>
    </location>
    <ligand>
        <name>Zn(2+)</name>
        <dbReference type="ChEBI" id="CHEBI:29105"/>
        <label>1</label>
    </ligand>
</feature>
<dbReference type="PANTHER" id="PTHR43096:SF10">
    <property type="entry name" value="CHAPERONE PROTEIN DNAJ A6, CHLOROPLASTIC"/>
    <property type="match status" value="1"/>
</dbReference>
<dbReference type="NCBIfam" id="NF008035">
    <property type="entry name" value="PRK10767.1"/>
    <property type="match status" value="1"/>
</dbReference>
<evidence type="ECO:0000256" key="5">
    <source>
        <dbReference type="ARBA" id="ARBA00023186"/>
    </source>
</evidence>
<keyword evidence="8" id="KW-0235">DNA replication</keyword>
<dbReference type="PRINTS" id="PR00625">
    <property type="entry name" value="JDOMAIN"/>
</dbReference>
<keyword evidence="4 8" id="KW-0862">Zinc</keyword>
<dbReference type="HAMAP" id="MF_01152">
    <property type="entry name" value="DnaJ"/>
    <property type="match status" value="1"/>
</dbReference>
<dbReference type="Pfam" id="PF00226">
    <property type="entry name" value="DnaJ"/>
    <property type="match status" value="1"/>
</dbReference>
<evidence type="ECO:0000313" key="12">
    <source>
        <dbReference type="EMBL" id="OHB01999.1"/>
    </source>
</evidence>
<dbReference type="SMART" id="SM00271">
    <property type="entry name" value="DnaJ"/>
    <property type="match status" value="1"/>
</dbReference>
<dbReference type="EMBL" id="MHWA01000008">
    <property type="protein sequence ID" value="OHB01999.1"/>
    <property type="molecule type" value="Genomic_DNA"/>
</dbReference>
<dbReference type="Gene3D" id="1.10.287.110">
    <property type="entry name" value="DnaJ domain"/>
    <property type="match status" value="1"/>
</dbReference>
<dbReference type="GO" id="GO:0042026">
    <property type="term" value="P:protein refolding"/>
    <property type="evidence" value="ECO:0007669"/>
    <property type="project" value="TreeGrafter"/>
</dbReference>
<evidence type="ECO:0000256" key="2">
    <source>
        <dbReference type="ARBA" id="ARBA00022737"/>
    </source>
</evidence>
<evidence type="ECO:0000256" key="7">
    <source>
        <dbReference type="ARBA" id="ARBA00067609"/>
    </source>
</evidence>
<feature type="domain" description="CR-type" evidence="11">
    <location>
        <begin position="160"/>
        <end position="242"/>
    </location>
</feature>
<protein>
    <recommendedName>
        <fullName evidence="7 8">Chaperone protein DnaJ</fullName>
    </recommendedName>
</protein>
<dbReference type="Gene3D" id="2.10.230.10">
    <property type="entry name" value="Heat shock protein DnaJ, cysteine-rich domain"/>
    <property type="match status" value="1"/>
</dbReference>
<keyword evidence="5 8" id="KW-0143">Chaperone</keyword>
<evidence type="ECO:0000256" key="6">
    <source>
        <dbReference type="ARBA" id="ARBA00061004"/>
    </source>
</evidence>
<evidence type="ECO:0000256" key="8">
    <source>
        <dbReference type="HAMAP-Rule" id="MF_01152"/>
    </source>
</evidence>
<dbReference type="GO" id="GO:0009408">
    <property type="term" value="P:response to heat"/>
    <property type="evidence" value="ECO:0007669"/>
    <property type="project" value="InterPro"/>
</dbReference>
<dbReference type="GO" id="GO:0008270">
    <property type="term" value="F:zinc ion binding"/>
    <property type="evidence" value="ECO:0007669"/>
    <property type="project" value="UniProtKB-UniRule"/>
</dbReference>
<keyword evidence="1 8" id="KW-0479">Metal-binding</keyword>
<keyword evidence="8" id="KW-0346">Stress response</keyword>
<organism evidence="12 13">
    <name type="scientific">Candidatus Zambryskibacteria bacterium RIFCSPLOWO2_01_FULL_35_19</name>
    <dbReference type="NCBI Taxonomy" id="1802757"/>
    <lineage>
        <taxon>Bacteria</taxon>
        <taxon>Candidatus Zambryskiibacteriota</taxon>
    </lineage>
</organism>
<dbReference type="Gene3D" id="2.60.260.20">
    <property type="entry name" value="Urease metallochaperone UreE, N-terminal domain"/>
    <property type="match status" value="2"/>
</dbReference>
<comment type="caution">
    <text evidence="12">The sequence shown here is derived from an EMBL/GenBank/DDBJ whole genome shotgun (WGS) entry which is preliminary data.</text>
</comment>
<keyword evidence="3 8" id="KW-0863">Zinc-finger</keyword>
<dbReference type="SUPFAM" id="SSF57938">
    <property type="entry name" value="DnaJ/Hsp40 cysteine-rich domain"/>
    <property type="match status" value="1"/>
</dbReference>
<dbReference type="Pfam" id="PF01556">
    <property type="entry name" value="DnaJ_C"/>
    <property type="match status" value="1"/>
</dbReference>
<evidence type="ECO:0000256" key="9">
    <source>
        <dbReference type="PROSITE-ProRule" id="PRU00546"/>
    </source>
</evidence>
<feature type="binding site" evidence="8">
    <location>
        <position position="216"/>
    </location>
    <ligand>
        <name>Zn(2+)</name>
        <dbReference type="ChEBI" id="CHEBI:29105"/>
        <label>2</label>
    </ligand>
</feature>
<feature type="binding site" evidence="8">
    <location>
        <position position="193"/>
    </location>
    <ligand>
        <name>Zn(2+)</name>
        <dbReference type="ChEBI" id="CHEBI:29105"/>
        <label>2</label>
    </ligand>
</feature>
<dbReference type="SUPFAM" id="SSF49493">
    <property type="entry name" value="HSP40/DnaJ peptide-binding domain"/>
    <property type="match status" value="2"/>
</dbReference>
<dbReference type="SUPFAM" id="SSF46565">
    <property type="entry name" value="Chaperone J-domain"/>
    <property type="match status" value="1"/>
</dbReference>
<dbReference type="InterPro" id="IPR036869">
    <property type="entry name" value="J_dom_sf"/>
</dbReference>
<gene>
    <name evidence="8" type="primary">dnaJ</name>
    <name evidence="12" type="ORF">A3A90_02045</name>
</gene>
<feature type="binding site" evidence="8">
    <location>
        <position position="176"/>
    </location>
    <ligand>
        <name>Zn(2+)</name>
        <dbReference type="ChEBI" id="CHEBI:29105"/>
        <label>1</label>
    </ligand>
</feature>
<dbReference type="InterPro" id="IPR001305">
    <property type="entry name" value="HSP_DnaJ_Cys-rich_dom"/>
</dbReference>
<feature type="repeat" description="CXXCXGXG motif" evidence="8">
    <location>
        <begin position="230"/>
        <end position="237"/>
    </location>
</feature>
<comment type="domain">
    <text evidence="8">The J domain is necessary and sufficient to stimulate DnaK ATPase activity. Zinc center 1 plays an important role in the autonomous, DnaK-independent chaperone activity of DnaJ. Zinc center 2 is essential for interaction with DnaK and for DnaJ activity.</text>
</comment>
<comment type="cofactor">
    <cofactor evidence="8">
        <name>Zn(2+)</name>
        <dbReference type="ChEBI" id="CHEBI:29105"/>
    </cofactor>
    <text evidence="8">Binds 2 Zn(2+) ions per monomer.</text>
</comment>
<dbReference type="GO" id="GO:0031072">
    <property type="term" value="F:heat shock protein binding"/>
    <property type="evidence" value="ECO:0007669"/>
    <property type="project" value="InterPro"/>
</dbReference>
<accession>A0A1G2TXX1</accession>
<feature type="binding site" evidence="8">
    <location>
        <position position="230"/>
    </location>
    <ligand>
        <name>Zn(2+)</name>
        <dbReference type="ChEBI" id="CHEBI:29105"/>
        <label>1</label>
    </ligand>
</feature>
<evidence type="ECO:0000256" key="4">
    <source>
        <dbReference type="ARBA" id="ARBA00022833"/>
    </source>
</evidence>
<feature type="binding site" evidence="8">
    <location>
        <position position="219"/>
    </location>
    <ligand>
        <name>Zn(2+)</name>
        <dbReference type="ChEBI" id="CHEBI:29105"/>
        <label>2</label>
    </ligand>
</feature>
<feature type="repeat" description="CXXCXGXG motif" evidence="8">
    <location>
        <begin position="190"/>
        <end position="197"/>
    </location>
</feature>
<dbReference type="CDD" id="cd10747">
    <property type="entry name" value="DnaJ_C"/>
    <property type="match status" value="1"/>
</dbReference>
<dbReference type="PROSITE" id="PS51188">
    <property type="entry name" value="ZF_CR"/>
    <property type="match status" value="1"/>
</dbReference>
<keyword evidence="8" id="KW-0963">Cytoplasm</keyword>
<dbReference type="CDD" id="cd06257">
    <property type="entry name" value="DnaJ"/>
    <property type="match status" value="1"/>
</dbReference>
<dbReference type="InterPro" id="IPR012724">
    <property type="entry name" value="DnaJ"/>
</dbReference>
<feature type="binding site" evidence="8">
    <location>
        <position position="190"/>
    </location>
    <ligand>
        <name>Zn(2+)</name>
        <dbReference type="ChEBI" id="CHEBI:29105"/>
        <label>2</label>
    </ligand>
</feature>
<dbReference type="InterPro" id="IPR008971">
    <property type="entry name" value="HSP40/DnaJ_pept-bd"/>
</dbReference>
<dbReference type="InterPro" id="IPR002939">
    <property type="entry name" value="DnaJ_C"/>
</dbReference>
<dbReference type="GO" id="GO:0051082">
    <property type="term" value="F:unfolded protein binding"/>
    <property type="evidence" value="ECO:0007669"/>
    <property type="project" value="UniProtKB-UniRule"/>
</dbReference>
<dbReference type="GO" id="GO:0005524">
    <property type="term" value="F:ATP binding"/>
    <property type="evidence" value="ECO:0007669"/>
    <property type="project" value="InterPro"/>
</dbReference>
<dbReference type="PROSITE" id="PS50076">
    <property type="entry name" value="DNAJ_2"/>
    <property type="match status" value="1"/>
</dbReference>
<sequence length="381" mass="41319">MSKDYYQILGIDKKASKDEVKKAFRKLAHKLHPDKKGGDIEKFKEVNEAYTVLSDDQKRSQYDMYGQSFAGANSGAGGFGGFQGNWEDIARQAGFSAQGGPASGWDFSGFANNRGGFSAEGFDFGDIFGDIFGNSQRTKTKRGRDISIDIELPFEEAIFGVERNVLLNKISICNICNGTGGKKGTEMKSCETCNGKGKIRELKKTIFGSIEMTRVCSVCAGEGKIPKEKCDFCDGLGILKKEEEVKIKIPAGIDNGEMIRLSGAGEAVKGGAPGDLYIKIHVKTHRVFHKEGNDLVMNLDVKLSDALLGTKIDIHTLEGLSTLNIPEGVNTGDILQIKGKGVPKYGSGGRGDILVHIRVALPKRLSKSARESIQKLKEEGL</sequence>
<reference evidence="12 13" key="1">
    <citation type="journal article" date="2016" name="Nat. Commun.">
        <title>Thousands of microbial genomes shed light on interconnected biogeochemical processes in an aquifer system.</title>
        <authorList>
            <person name="Anantharaman K."/>
            <person name="Brown C.T."/>
            <person name="Hug L.A."/>
            <person name="Sharon I."/>
            <person name="Castelle C.J."/>
            <person name="Probst A.J."/>
            <person name="Thomas B.C."/>
            <person name="Singh A."/>
            <person name="Wilkins M.J."/>
            <person name="Karaoz U."/>
            <person name="Brodie E.L."/>
            <person name="Williams K.H."/>
            <person name="Hubbard S.S."/>
            <person name="Banfield J.F."/>
        </authorList>
    </citation>
    <scope>NUCLEOTIDE SEQUENCE [LARGE SCALE GENOMIC DNA]</scope>
</reference>
<evidence type="ECO:0000313" key="13">
    <source>
        <dbReference type="Proteomes" id="UP000178404"/>
    </source>
</evidence>
<feature type="binding site" evidence="8">
    <location>
        <position position="233"/>
    </location>
    <ligand>
        <name>Zn(2+)</name>
        <dbReference type="ChEBI" id="CHEBI:29105"/>
        <label>1</label>
    </ligand>
</feature>
<evidence type="ECO:0000259" key="10">
    <source>
        <dbReference type="PROSITE" id="PS50076"/>
    </source>
</evidence>
<comment type="subunit">
    <text evidence="8">Homodimer.</text>
</comment>
<evidence type="ECO:0000256" key="3">
    <source>
        <dbReference type="ARBA" id="ARBA00022771"/>
    </source>
</evidence>
<dbReference type="Pfam" id="PF00684">
    <property type="entry name" value="DnaJ_CXXCXGXG"/>
    <property type="match status" value="1"/>
</dbReference>
<dbReference type="NCBIfam" id="TIGR02349">
    <property type="entry name" value="DnaJ_bact"/>
    <property type="match status" value="1"/>
</dbReference>
<name>A0A1G2TXX1_9BACT</name>
<dbReference type="CDD" id="cd10719">
    <property type="entry name" value="DnaJ_zf"/>
    <property type="match status" value="1"/>
</dbReference>
<feature type="repeat" description="CXXCXGXG motif" evidence="8">
    <location>
        <begin position="216"/>
        <end position="223"/>
    </location>
</feature>
<dbReference type="AlphaFoldDB" id="A0A1G2TXX1"/>
<comment type="subcellular location">
    <subcellularLocation>
        <location evidence="8">Cytoplasm</location>
    </subcellularLocation>
</comment>
<proteinExistence type="inferred from homology"/>
<dbReference type="PANTHER" id="PTHR43096">
    <property type="entry name" value="DNAJ HOMOLOG 1, MITOCHONDRIAL-RELATED"/>
    <property type="match status" value="1"/>
</dbReference>
<comment type="similarity">
    <text evidence="6 8">Belongs to the DnaJ family.</text>
</comment>
<feature type="domain" description="J" evidence="10">
    <location>
        <begin position="4"/>
        <end position="66"/>
    </location>
</feature>
<feature type="repeat" description="CXXCXGXG motif" evidence="8">
    <location>
        <begin position="173"/>
        <end position="180"/>
    </location>
</feature>
<dbReference type="GO" id="GO:0006260">
    <property type="term" value="P:DNA replication"/>
    <property type="evidence" value="ECO:0007669"/>
    <property type="project" value="UniProtKB-KW"/>
</dbReference>
<evidence type="ECO:0000259" key="11">
    <source>
        <dbReference type="PROSITE" id="PS51188"/>
    </source>
</evidence>
<dbReference type="GO" id="GO:0005737">
    <property type="term" value="C:cytoplasm"/>
    <property type="evidence" value="ECO:0007669"/>
    <property type="project" value="UniProtKB-SubCell"/>
</dbReference>
<dbReference type="FunFam" id="2.60.260.20:FF:000005">
    <property type="entry name" value="Chaperone protein dnaJ 1, mitochondrial"/>
    <property type="match status" value="1"/>
</dbReference>